<name>A0A0P1BLZ7_9BASI</name>
<organism evidence="1 2">
    <name type="scientific">Ceraceosorus bombacis</name>
    <dbReference type="NCBI Taxonomy" id="401625"/>
    <lineage>
        <taxon>Eukaryota</taxon>
        <taxon>Fungi</taxon>
        <taxon>Dikarya</taxon>
        <taxon>Basidiomycota</taxon>
        <taxon>Ustilaginomycotina</taxon>
        <taxon>Exobasidiomycetes</taxon>
        <taxon>Ceraceosorales</taxon>
        <taxon>Ceraceosoraceae</taxon>
        <taxon>Ceraceosorus</taxon>
    </lineage>
</organism>
<dbReference type="Proteomes" id="UP000054845">
    <property type="component" value="Unassembled WGS sequence"/>
</dbReference>
<proteinExistence type="predicted"/>
<reference evidence="1 2" key="1">
    <citation type="submission" date="2014-09" db="EMBL/GenBank/DDBJ databases">
        <authorList>
            <person name="Magalhaes I.L.F."/>
            <person name="Oliveira U."/>
            <person name="Santos F.R."/>
            <person name="Vidigal T.H.D.A."/>
            <person name="Brescovit A.D."/>
            <person name="Santos A.J."/>
        </authorList>
    </citation>
    <scope>NUCLEOTIDE SEQUENCE [LARGE SCALE GENOMIC DNA]</scope>
</reference>
<dbReference type="AlphaFoldDB" id="A0A0P1BLZ7"/>
<evidence type="ECO:0000313" key="2">
    <source>
        <dbReference type="Proteomes" id="UP000054845"/>
    </source>
</evidence>
<protein>
    <submittedName>
        <fullName evidence="1">Uncharacterized protein</fullName>
    </submittedName>
</protein>
<evidence type="ECO:0000313" key="1">
    <source>
        <dbReference type="EMBL" id="CEH17681.1"/>
    </source>
</evidence>
<keyword evidence="2" id="KW-1185">Reference proteome</keyword>
<sequence length="65" mass="7048">MSVLATQQRGPCHRPKSILDNSLAWVASAALSTDASEEALRGYEAIKAKTRLDKESQLAISIDHP</sequence>
<dbReference type="EMBL" id="CCYA01000265">
    <property type="protein sequence ID" value="CEH17681.1"/>
    <property type="molecule type" value="Genomic_DNA"/>
</dbReference>
<accession>A0A0P1BLZ7</accession>